<accession>A0A2N5U396</accession>
<dbReference type="EMBL" id="PGCI01000248">
    <property type="protein sequence ID" value="PLW32215.1"/>
    <property type="molecule type" value="Genomic_DNA"/>
</dbReference>
<organism evidence="1 2">
    <name type="scientific">Puccinia coronata f. sp. avenae</name>
    <dbReference type="NCBI Taxonomy" id="200324"/>
    <lineage>
        <taxon>Eukaryota</taxon>
        <taxon>Fungi</taxon>
        <taxon>Dikarya</taxon>
        <taxon>Basidiomycota</taxon>
        <taxon>Pucciniomycotina</taxon>
        <taxon>Pucciniomycetes</taxon>
        <taxon>Pucciniales</taxon>
        <taxon>Pucciniaceae</taxon>
        <taxon>Puccinia</taxon>
    </lineage>
</organism>
<sequence>MLLDIPYRISGKPEGYQDLFLFCNLSLAVGRASLLQRTPLSQHSGGSCPQPIPQGFALLL</sequence>
<dbReference type="AlphaFoldDB" id="A0A2N5U396"/>
<evidence type="ECO:0000313" key="2">
    <source>
        <dbReference type="Proteomes" id="UP000235392"/>
    </source>
</evidence>
<dbReference type="Proteomes" id="UP000235392">
    <property type="component" value="Unassembled WGS sequence"/>
</dbReference>
<reference evidence="1 2" key="1">
    <citation type="submission" date="2017-11" db="EMBL/GenBank/DDBJ databases">
        <title>De novo assembly and phasing of dikaryotic genomes from two isolates of Puccinia coronata f. sp. avenae, the causal agent of oat crown rust.</title>
        <authorList>
            <person name="Miller M.E."/>
            <person name="Zhang Y."/>
            <person name="Omidvar V."/>
            <person name="Sperschneider J."/>
            <person name="Schwessinger B."/>
            <person name="Raley C."/>
            <person name="Palmer J.M."/>
            <person name="Garnica D."/>
            <person name="Upadhyaya N."/>
            <person name="Rathjen J."/>
            <person name="Taylor J.M."/>
            <person name="Park R.F."/>
            <person name="Dodds P.N."/>
            <person name="Hirsch C.D."/>
            <person name="Kianian S.F."/>
            <person name="Figueroa M."/>
        </authorList>
    </citation>
    <scope>NUCLEOTIDE SEQUENCE [LARGE SCALE GENOMIC DNA]</scope>
    <source>
        <strain evidence="1">12SD80</strain>
    </source>
</reference>
<gene>
    <name evidence="1" type="ORF">PCASD_21986</name>
</gene>
<name>A0A2N5U396_9BASI</name>
<comment type="caution">
    <text evidence="1">The sequence shown here is derived from an EMBL/GenBank/DDBJ whole genome shotgun (WGS) entry which is preliminary data.</text>
</comment>
<protein>
    <submittedName>
        <fullName evidence="1">Uncharacterized protein</fullName>
    </submittedName>
</protein>
<evidence type="ECO:0000313" key="1">
    <source>
        <dbReference type="EMBL" id="PLW32215.1"/>
    </source>
</evidence>
<proteinExistence type="predicted"/>